<sequence length="71" mass="8389">MNKLSIALRYSGSRLFLVDQLNQKRTLQNGGQKTKDLIKFRFGHPDLGQWKQECKIQRFQSVALHKEHKHL</sequence>
<proteinExistence type="predicted"/>
<evidence type="ECO:0000313" key="1">
    <source>
        <dbReference type="EMBL" id="JAE07341.1"/>
    </source>
</evidence>
<accession>A0A0A9FB16</accession>
<name>A0A0A9FB16_ARUDO</name>
<reference evidence="1" key="1">
    <citation type="submission" date="2014-09" db="EMBL/GenBank/DDBJ databases">
        <authorList>
            <person name="Magalhaes I.L.F."/>
            <person name="Oliveira U."/>
            <person name="Santos F.R."/>
            <person name="Vidigal T.H.D.A."/>
            <person name="Brescovit A.D."/>
            <person name="Santos A.J."/>
        </authorList>
    </citation>
    <scope>NUCLEOTIDE SEQUENCE</scope>
    <source>
        <tissue evidence="1">Shoot tissue taken approximately 20 cm above the soil surface</tissue>
    </source>
</reference>
<dbReference type="AlphaFoldDB" id="A0A0A9FB16"/>
<protein>
    <submittedName>
        <fullName evidence="1">Uncharacterized protein</fullName>
    </submittedName>
</protein>
<dbReference type="EMBL" id="GBRH01190555">
    <property type="protein sequence ID" value="JAE07341.1"/>
    <property type="molecule type" value="Transcribed_RNA"/>
</dbReference>
<organism evidence="1">
    <name type="scientific">Arundo donax</name>
    <name type="common">Giant reed</name>
    <name type="synonym">Donax arundinaceus</name>
    <dbReference type="NCBI Taxonomy" id="35708"/>
    <lineage>
        <taxon>Eukaryota</taxon>
        <taxon>Viridiplantae</taxon>
        <taxon>Streptophyta</taxon>
        <taxon>Embryophyta</taxon>
        <taxon>Tracheophyta</taxon>
        <taxon>Spermatophyta</taxon>
        <taxon>Magnoliopsida</taxon>
        <taxon>Liliopsida</taxon>
        <taxon>Poales</taxon>
        <taxon>Poaceae</taxon>
        <taxon>PACMAD clade</taxon>
        <taxon>Arundinoideae</taxon>
        <taxon>Arundineae</taxon>
        <taxon>Arundo</taxon>
    </lineage>
</organism>
<reference evidence="1" key="2">
    <citation type="journal article" date="2015" name="Data Brief">
        <title>Shoot transcriptome of the giant reed, Arundo donax.</title>
        <authorList>
            <person name="Barrero R.A."/>
            <person name="Guerrero F.D."/>
            <person name="Moolhuijzen P."/>
            <person name="Goolsby J.A."/>
            <person name="Tidwell J."/>
            <person name="Bellgard S.E."/>
            <person name="Bellgard M.I."/>
        </authorList>
    </citation>
    <scope>NUCLEOTIDE SEQUENCE</scope>
    <source>
        <tissue evidence="1">Shoot tissue taken approximately 20 cm above the soil surface</tissue>
    </source>
</reference>